<accession>A0ABP0HBK3</accession>
<protein>
    <submittedName>
        <fullName evidence="1">Uncharacterized protein</fullName>
    </submittedName>
</protein>
<sequence>MASEVPFGGVAGVVNGHFMDVETAPVDHLLGTSAVDAQSDGPTTLAGTEVSTASTSHSQWDLVTFDGSPQEKKDRLHSTVYNAIKGYGGARQFLQAMYPTDTERQVFYTWLKDEIGFDPSVPYAAKFGDIPLASPNGESAVLPAHCSLDNAIGNGEVLYLKGQLRVVTTLAFLAVVHQKNVDKEVHSSLQHVMALGVKLTDRKEELFCGSSCGKDFLDALCALAAGLFNDLTGMAPQLENIALDQWWKRIQEADPTVLMELNNAVTTKDEKYTIPDNPSLKILLDTHGKSKVADGTAVIAQASAVDVLEAKQQQMESQAFDLTMGELEFDLQSFRVYQQK</sequence>
<reference evidence="1 2" key="1">
    <citation type="submission" date="2024-02" db="EMBL/GenBank/DDBJ databases">
        <authorList>
            <person name="Chen Y."/>
            <person name="Shah S."/>
            <person name="Dougan E. K."/>
            <person name="Thang M."/>
            <person name="Chan C."/>
        </authorList>
    </citation>
    <scope>NUCLEOTIDE SEQUENCE [LARGE SCALE GENOMIC DNA]</scope>
</reference>
<gene>
    <name evidence="1" type="ORF">SCF082_LOCUS1049</name>
</gene>
<proteinExistence type="predicted"/>
<dbReference type="EMBL" id="CAXAMM010000465">
    <property type="protein sequence ID" value="CAK8987610.1"/>
    <property type="molecule type" value="Genomic_DNA"/>
</dbReference>
<evidence type="ECO:0000313" key="2">
    <source>
        <dbReference type="Proteomes" id="UP001642464"/>
    </source>
</evidence>
<dbReference type="Proteomes" id="UP001642464">
    <property type="component" value="Unassembled WGS sequence"/>
</dbReference>
<evidence type="ECO:0000313" key="1">
    <source>
        <dbReference type="EMBL" id="CAK8987610.1"/>
    </source>
</evidence>
<comment type="caution">
    <text evidence="1">The sequence shown here is derived from an EMBL/GenBank/DDBJ whole genome shotgun (WGS) entry which is preliminary data.</text>
</comment>
<keyword evidence="2" id="KW-1185">Reference proteome</keyword>
<organism evidence="1 2">
    <name type="scientific">Durusdinium trenchii</name>
    <dbReference type="NCBI Taxonomy" id="1381693"/>
    <lineage>
        <taxon>Eukaryota</taxon>
        <taxon>Sar</taxon>
        <taxon>Alveolata</taxon>
        <taxon>Dinophyceae</taxon>
        <taxon>Suessiales</taxon>
        <taxon>Symbiodiniaceae</taxon>
        <taxon>Durusdinium</taxon>
    </lineage>
</organism>
<name>A0ABP0HBK3_9DINO</name>
<feature type="non-terminal residue" evidence="1">
    <location>
        <position position="340"/>
    </location>
</feature>